<gene>
    <name evidence="3" type="ORF">ElP_72390</name>
</gene>
<dbReference type="GO" id="GO:0003677">
    <property type="term" value="F:DNA binding"/>
    <property type="evidence" value="ECO:0007669"/>
    <property type="project" value="InterPro"/>
</dbReference>
<reference evidence="3 4" key="1">
    <citation type="submission" date="2019-02" db="EMBL/GenBank/DDBJ databases">
        <title>Deep-cultivation of Planctomycetes and their phenomic and genomic characterization uncovers novel biology.</title>
        <authorList>
            <person name="Wiegand S."/>
            <person name="Jogler M."/>
            <person name="Boedeker C."/>
            <person name="Pinto D."/>
            <person name="Vollmers J."/>
            <person name="Rivas-Marin E."/>
            <person name="Kohn T."/>
            <person name="Peeters S.H."/>
            <person name="Heuer A."/>
            <person name="Rast P."/>
            <person name="Oberbeckmann S."/>
            <person name="Bunk B."/>
            <person name="Jeske O."/>
            <person name="Meyerdierks A."/>
            <person name="Storesund J.E."/>
            <person name="Kallscheuer N."/>
            <person name="Luecker S."/>
            <person name="Lage O.M."/>
            <person name="Pohl T."/>
            <person name="Merkel B.J."/>
            <person name="Hornburger P."/>
            <person name="Mueller R.-W."/>
            <person name="Bruemmer F."/>
            <person name="Labrenz M."/>
            <person name="Spormann A.M."/>
            <person name="Op den Camp H."/>
            <person name="Overmann J."/>
            <person name="Amann R."/>
            <person name="Jetten M.S.M."/>
            <person name="Mascher T."/>
            <person name="Medema M.H."/>
            <person name="Devos D.P."/>
            <person name="Kaster A.-K."/>
            <person name="Ovreas L."/>
            <person name="Rohde M."/>
            <person name="Galperin M.Y."/>
            <person name="Jogler C."/>
        </authorList>
    </citation>
    <scope>NUCLEOTIDE SEQUENCE [LARGE SCALE GENOMIC DNA]</scope>
    <source>
        <strain evidence="3 4">ElP</strain>
        <plasmid evidence="4">pelp_1</plasmid>
    </source>
</reference>
<dbReference type="Gene3D" id="1.10.260.40">
    <property type="entry name" value="lambda repressor-like DNA-binding domains"/>
    <property type="match status" value="1"/>
</dbReference>
<dbReference type="EMBL" id="CP036427">
    <property type="protein sequence ID" value="QDV39275.1"/>
    <property type="molecule type" value="Genomic_DNA"/>
</dbReference>
<dbReference type="Gene3D" id="1.10.10.2910">
    <property type="match status" value="1"/>
</dbReference>
<comment type="similarity">
    <text evidence="1">Belongs to the short-chain fatty acyl-CoA assimilation regulator (ScfR) family.</text>
</comment>
<name>A0A518HEJ6_9BACT</name>
<dbReference type="PANTHER" id="PTHR43236:SF1">
    <property type="entry name" value="BLL7220 PROTEIN"/>
    <property type="match status" value="1"/>
</dbReference>
<sequence>MTTQAARHREPIGIGPLIRKQREATRMTVAHLAQRIGVSRNTITNYESGKTEPSAGDLVRIADALGCPLVALLGDDVAPPPPRFAFRAHTALRKDPSIILMVRRYLRAYSEIEEIAGVRLPGALRQFVLDADGPLGDRDIEMAADTLRESCGLRDCGPENIAGILEGLGVRCLFFDHDSRGLDGISTIQGDLMLVLLRDRTRNIERTIFSAAHELGHLVLHPHLFTAEARDDDPGRKYEEEANKFAGCFLVPSDDLVRIWREERLGRLPLFHALLLLKRVFRVSFFCLYRRVTELGLAKEEYPIFISQIKSWLGIGGKASMEDLEPEPLDPGALYRTTRFQRLVRSAFLQDLIGVAKVAELLQITVHDASEMTSDWLRPRDVLVDERPL</sequence>
<keyword evidence="4" id="KW-1185">Reference proteome</keyword>
<proteinExistence type="inferred from homology"/>
<dbReference type="InterPro" id="IPR010982">
    <property type="entry name" value="Lambda_DNA-bd_dom_sf"/>
</dbReference>
<evidence type="ECO:0000259" key="2">
    <source>
        <dbReference type="PROSITE" id="PS50943"/>
    </source>
</evidence>
<protein>
    <submittedName>
        <fullName evidence="3">Transcriptional repressor DicA</fullName>
    </submittedName>
</protein>
<organism evidence="3 4">
    <name type="scientific">Tautonia plasticadhaerens</name>
    <dbReference type="NCBI Taxonomy" id="2527974"/>
    <lineage>
        <taxon>Bacteria</taxon>
        <taxon>Pseudomonadati</taxon>
        <taxon>Planctomycetota</taxon>
        <taxon>Planctomycetia</taxon>
        <taxon>Isosphaerales</taxon>
        <taxon>Isosphaeraceae</taxon>
        <taxon>Tautonia</taxon>
    </lineage>
</organism>
<dbReference type="InterPro" id="IPR010359">
    <property type="entry name" value="IrrE_HExxH"/>
</dbReference>
<dbReference type="SUPFAM" id="SSF47413">
    <property type="entry name" value="lambda repressor-like DNA-binding domains"/>
    <property type="match status" value="1"/>
</dbReference>
<dbReference type="PROSITE" id="PS50943">
    <property type="entry name" value="HTH_CROC1"/>
    <property type="match status" value="1"/>
</dbReference>
<dbReference type="InterPro" id="IPR052345">
    <property type="entry name" value="Rad_response_metalloprotease"/>
</dbReference>
<dbReference type="KEGG" id="tpla:ElP_72390"/>
<feature type="domain" description="HTH cro/C1-type" evidence="2">
    <location>
        <begin position="18"/>
        <end position="72"/>
    </location>
</feature>
<dbReference type="Pfam" id="PF01381">
    <property type="entry name" value="HTH_3"/>
    <property type="match status" value="1"/>
</dbReference>
<evidence type="ECO:0000256" key="1">
    <source>
        <dbReference type="ARBA" id="ARBA00007227"/>
    </source>
</evidence>
<dbReference type="PANTHER" id="PTHR43236">
    <property type="entry name" value="ANTITOXIN HIGA1"/>
    <property type="match status" value="1"/>
</dbReference>
<dbReference type="InterPro" id="IPR001387">
    <property type="entry name" value="Cro/C1-type_HTH"/>
</dbReference>
<dbReference type="SMART" id="SM00530">
    <property type="entry name" value="HTH_XRE"/>
    <property type="match status" value="1"/>
</dbReference>
<geneLocation type="plasmid" evidence="4">
    <name>pelp_1</name>
</geneLocation>
<dbReference type="CDD" id="cd00093">
    <property type="entry name" value="HTH_XRE"/>
    <property type="match status" value="1"/>
</dbReference>
<keyword evidence="3" id="KW-0614">Plasmid</keyword>
<accession>A0A518HEJ6</accession>
<dbReference type="Proteomes" id="UP000317835">
    <property type="component" value="Plasmid pElP_1"/>
</dbReference>
<evidence type="ECO:0000313" key="4">
    <source>
        <dbReference type="Proteomes" id="UP000317835"/>
    </source>
</evidence>
<dbReference type="OrthoDB" id="9816277at2"/>
<evidence type="ECO:0000313" key="3">
    <source>
        <dbReference type="EMBL" id="QDV39275.1"/>
    </source>
</evidence>
<dbReference type="AlphaFoldDB" id="A0A518HEJ6"/>
<dbReference type="RefSeq" id="WP_145279503.1">
    <property type="nucleotide sequence ID" value="NZ_CP036427.1"/>
</dbReference>
<dbReference type="Pfam" id="PF06114">
    <property type="entry name" value="Peptidase_M78"/>
    <property type="match status" value="1"/>
</dbReference>